<accession>A0A127EIE8</accession>
<evidence type="ECO:0000313" key="3">
    <source>
        <dbReference type="EMBL" id="AMN35739.1"/>
    </source>
</evidence>
<feature type="region of interest" description="Disordered" evidence="1">
    <location>
        <begin position="144"/>
        <end position="181"/>
    </location>
</feature>
<organism evidence="3 4">
    <name type="scientific">Clostridium perfringens</name>
    <dbReference type="NCBI Taxonomy" id="1502"/>
    <lineage>
        <taxon>Bacteria</taxon>
        <taxon>Bacillati</taxon>
        <taxon>Bacillota</taxon>
        <taxon>Clostridia</taxon>
        <taxon>Eubacteriales</taxon>
        <taxon>Clostridiaceae</taxon>
        <taxon>Clostridium</taxon>
    </lineage>
</organism>
<feature type="compositionally biased region" description="Basic and acidic residues" evidence="1">
    <location>
        <begin position="149"/>
        <end position="170"/>
    </location>
</feature>
<dbReference type="PATRIC" id="fig|1502.177.peg.1689"/>
<protein>
    <submittedName>
        <fullName evidence="3">Uncharacterized protein</fullName>
    </submittedName>
</protein>
<evidence type="ECO:0000313" key="4">
    <source>
        <dbReference type="Proteomes" id="UP000070260"/>
    </source>
</evidence>
<dbReference type="AlphaFoldDB" id="A0A127EIE8"/>
<evidence type="ECO:0000256" key="2">
    <source>
        <dbReference type="SAM" id="SignalP"/>
    </source>
</evidence>
<keyword evidence="2" id="KW-0732">Signal</keyword>
<name>A0A127EIE8_CLOPF</name>
<reference evidence="3 4" key="1">
    <citation type="journal article" date="2016" name="PLoS ONE">
        <title>Plasmid Characterization and Chromosome Analysis of Two netF+ Clostridium perfringens Isolates Associated with Foal and Canine Necrotizing Enteritis.</title>
        <authorList>
            <person name="Mehdizadeh Gohari I."/>
            <person name="Kropinski A.M."/>
            <person name="Weese S.J."/>
            <person name="Parreira V.R."/>
            <person name="Whitehead A.E."/>
            <person name="Boerlin P."/>
            <person name="Prescott J.F."/>
        </authorList>
    </citation>
    <scope>NUCLEOTIDE SEQUENCE [LARGE SCALE GENOMIC DNA]</scope>
    <source>
        <strain evidence="3 4">JP838</strain>
    </source>
</reference>
<proteinExistence type="predicted"/>
<dbReference type="PROSITE" id="PS51257">
    <property type="entry name" value="PROKAR_LIPOPROTEIN"/>
    <property type="match status" value="1"/>
</dbReference>
<feature type="chain" id="PRO_5043579312" evidence="2">
    <location>
        <begin position="20"/>
        <end position="283"/>
    </location>
</feature>
<dbReference type="RefSeq" id="WP_061428070.1">
    <property type="nucleotide sequence ID" value="NZ_CATNZO010000001.1"/>
</dbReference>
<gene>
    <name evidence="3" type="ORF">JFP838_08250</name>
</gene>
<dbReference type="Proteomes" id="UP000070260">
    <property type="component" value="Chromosome"/>
</dbReference>
<dbReference type="EMBL" id="CP010994">
    <property type="protein sequence ID" value="AMN35739.1"/>
    <property type="molecule type" value="Genomic_DNA"/>
</dbReference>
<evidence type="ECO:0000256" key="1">
    <source>
        <dbReference type="SAM" id="MobiDB-lite"/>
    </source>
</evidence>
<sequence>MKKLLVTFLVGLTMIGLVGCGQTPIDVQEPTKQVQTEESREQRIANKANKALELLSFQTAPDGQKYSEISSTEFEQIRGIWEVFGNGNLDEIGRLIKAREPLTSIKMTALYYEQFTGAEQKEIEAKLDKVIELGSNDVITILNSESEVEQPKGEEPKVEEPKVETPKVEQEQPQQQDDTDTYKQVIGRCEDFVKDVNFLAPQIETSSDEGDFNTVISYCNTLLDSYQDLRDYQLGSDLWVPVDAMINNISTIKSYAEQGDPKGVYTFLVMLQSQSEALKAALY</sequence>
<feature type="signal peptide" evidence="2">
    <location>
        <begin position="1"/>
        <end position="19"/>
    </location>
</feature>